<keyword evidence="2" id="KW-1185">Reference proteome</keyword>
<sequence>MSFRWDQRMPEEWPAVKPPPVWLYICLFIVVHGAALVIVLADWPKGVPIWSEKLFHGAFAVPLTLSMAICFMLHMVLYDGPAMQAADHNTKRWHQIDNWQRQVRSGVAVLDSVVLAPEPDLAVRMLGLEGKPPENPGKLKALDLGAGEEGTPRLHSVLTQLLIPLLPRLATAMRSDSFEIVMQCDQPELSLDVQQVWRQMELPGVPRVRSLDNSMDVGFADHWFKDYVQPAYPYASYNVDRTPKYRLLLAWHLNKEGLDAAPAHSEAAVALLLGSPALMREKKDLRQQAWLLRQMTSDADQVDRSLSLLLDAGQVPRERIHHFWHSRLKGIAQHGTMGAVRESGQILEEHALEQAVGPQAPVARWLLQALAAKMAHFGQGPQLIALPHEQGVALNLVAKEPAPLNVPWKEEYDYCPVFGPALGMIISLWTFAMLVSRNKLWDTFETVVTCGAVFLVIAVFVVRHPRLVASMARSTGEYVAGAIGF</sequence>
<evidence type="ECO:0000313" key="2">
    <source>
        <dbReference type="Proteomes" id="UP001392318"/>
    </source>
</evidence>
<proteinExistence type="predicted"/>
<reference evidence="1" key="1">
    <citation type="submission" date="2024-01" db="EMBL/GenBank/DDBJ databases">
        <title>The diversity of rhizobia nodulating Mimosa spp. in eleven states of Brazil covering several biomes is determined by host plant, location, and edaphic factors.</title>
        <authorList>
            <person name="Rouws L."/>
            <person name="Barauna A."/>
            <person name="Beukes C."/>
            <person name="De Faria S.M."/>
            <person name="Gross E."/>
            <person name="Dos Reis Junior F.B."/>
            <person name="Simon M."/>
            <person name="Maluk M."/>
            <person name="Odee D.W."/>
            <person name="Kenicer G."/>
            <person name="Young J.P.W."/>
            <person name="Reis V.M."/>
            <person name="Zilli J."/>
            <person name="James E.K."/>
        </authorList>
    </citation>
    <scope>NUCLEOTIDE SEQUENCE</scope>
    <source>
        <strain evidence="1">JPY452</strain>
    </source>
</reference>
<evidence type="ECO:0000313" key="1">
    <source>
        <dbReference type="EMBL" id="MEM5404487.1"/>
    </source>
</evidence>
<gene>
    <name evidence="1" type="ORF">VSR83_31420</name>
</gene>
<dbReference type="Proteomes" id="UP001392318">
    <property type="component" value="Unassembled WGS sequence"/>
</dbReference>
<name>A0ACC6RST3_9BURK</name>
<dbReference type="EMBL" id="JAYMRU010000030">
    <property type="protein sequence ID" value="MEM5404487.1"/>
    <property type="molecule type" value="Genomic_DNA"/>
</dbReference>
<organism evidence="1 2">
    <name type="scientific">Paraburkholderia unamae</name>
    <dbReference type="NCBI Taxonomy" id="219649"/>
    <lineage>
        <taxon>Bacteria</taxon>
        <taxon>Pseudomonadati</taxon>
        <taxon>Pseudomonadota</taxon>
        <taxon>Betaproteobacteria</taxon>
        <taxon>Burkholderiales</taxon>
        <taxon>Burkholderiaceae</taxon>
        <taxon>Paraburkholderia</taxon>
    </lineage>
</organism>
<comment type="caution">
    <text evidence="1">The sequence shown here is derived from an EMBL/GenBank/DDBJ whole genome shotgun (WGS) entry which is preliminary data.</text>
</comment>
<protein>
    <submittedName>
        <fullName evidence="1">Uncharacterized protein</fullName>
    </submittedName>
</protein>
<accession>A0ACC6RST3</accession>